<dbReference type="InterPro" id="IPR050228">
    <property type="entry name" value="Carboxylesterase_BioH"/>
</dbReference>
<protein>
    <submittedName>
        <fullName evidence="6">Carboxylesterase BioH (Pimeloyl-CoA synthesis)</fullName>
    </submittedName>
</protein>
<dbReference type="PANTHER" id="PTHR43194:SF5">
    <property type="entry name" value="PIMELOYL-[ACYL-CARRIER PROTEIN] METHYL ESTER ESTERASE"/>
    <property type="match status" value="1"/>
</dbReference>
<dbReference type="Proteomes" id="UP000199527">
    <property type="component" value="Unassembled WGS sequence"/>
</dbReference>
<keyword evidence="7" id="KW-1185">Reference proteome</keyword>
<keyword evidence="2" id="KW-0963">Cytoplasm</keyword>
<evidence type="ECO:0000313" key="6">
    <source>
        <dbReference type="EMBL" id="SDK15283.1"/>
    </source>
</evidence>
<evidence type="ECO:0000256" key="3">
    <source>
        <dbReference type="ARBA" id="ARBA00022756"/>
    </source>
</evidence>
<dbReference type="GO" id="GO:0009102">
    <property type="term" value="P:biotin biosynthetic process"/>
    <property type="evidence" value="ECO:0007669"/>
    <property type="project" value="UniProtKB-KW"/>
</dbReference>
<accession>A0A1G8ZJS9</accession>
<evidence type="ECO:0000256" key="2">
    <source>
        <dbReference type="ARBA" id="ARBA00022490"/>
    </source>
</evidence>
<evidence type="ECO:0000313" key="7">
    <source>
        <dbReference type="Proteomes" id="UP000199527"/>
    </source>
</evidence>
<sequence>MNAAVFAPFAELLAEQGFRVGLLDLPGFGDSAPLRDGLTVAGMAAAVTHTLNDQLSAPCTLLGWSMGGLVATEVARQQQARVSHLVTLASSPCFEQRPQWPGIKPEVLAGFAAALELDFDGTLERFVALQAMGSRSARQDTRLIREALSKAQRPDEAALRQGLAVLQQADQRSLLAQLPTPWLRLYGRLDALVPASGIQLVDALAPESVSVILPKAAHAPFISHPQETLAALQQFHR</sequence>
<dbReference type="InterPro" id="IPR000073">
    <property type="entry name" value="AB_hydrolase_1"/>
</dbReference>
<dbReference type="PRINTS" id="PR00111">
    <property type="entry name" value="ABHYDROLASE"/>
</dbReference>
<dbReference type="AlphaFoldDB" id="A0A1G8ZJS9"/>
<name>A0A1G8ZJS9_9GAMM</name>
<dbReference type="SUPFAM" id="SSF53474">
    <property type="entry name" value="alpha/beta-Hydrolases"/>
    <property type="match status" value="1"/>
</dbReference>
<dbReference type="Gene3D" id="3.40.50.1820">
    <property type="entry name" value="alpha/beta hydrolase"/>
    <property type="match status" value="1"/>
</dbReference>
<keyword evidence="4" id="KW-0378">Hydrolase</keyword>
<dbReference type="NCBIfam" id="TIGR01738">
    <property type="entry name" value="bioH"/>
    <property type="match status" value="1"/>
</dbReference>
<reference evidence="7" key="1">
    <citation type="submission" date="2016-10" db="EMBL/GenBank/DDBJ databases">
        <authorList>
            <person name="Varghese N."/>
            <person name="Submissions S."/>
        </authorList>
    </citation>
    <scope>NUCLEOTIDE SEQUENCE [LARGE SCALE GENOMIC DNA]</scope>
    <source>
        <strain evidence="7">DSM 23317</strain>
    </source>
</reference>
<dbReference type="PANTHER" id="PTHR43194">
    <property type="entry name" value="HYDROLASE ALPHA/BETA FOLD FAMILY"/>
    <property type="match status" value="1"/>
</dbReference>
<keyword evidence="3" id="KW-0093">Biotin biosynthesis</keyword>
<gene>
    <name evidence="6" type="ORF">SAMN04488540_12032</name>
</gene>
<feature type="domain" description="AB hydrolase-1" evidence="5">
    <location>
        <begin position="3"/>
        <end position="225"/>
    </location>
</feature>
<proteinExistence type="predicted"/>
<dbReference type="InterPro" id="IPR010076">
    <property type="entry name" value="BioH"/>
</dbReference>
<dbReference type="EMBL" id="FNEM01000020">
    <property type="protein sequence ID" value="SDK15283.1"/>
    <property type="molecule type" value="Genomic_DNA"/>
</dbReference>
<organism evidence="6 7">
    <name type="scientific">Ferrimonas sediminum</name>
    <dbReference type="NCBI Taxonomy" id="718193"/>
    <lineage>
        <taxon>Bacteria</taxon>
        <taxon>Pseudomonadati</taxon>
        <taxon>Pseudomonadota</taxon>
        <taxon>Gammaproteobacteria</taxon>
        <taxon>Alteromonadales</taxon>
        <taxon>Ferrimonadaceae</taxon>
        <taxon>Ferrimonas</taxon>
    </lineage>
</organism>
<evidence type="ECO:0000256" key="1">
    <source>
        <dbReference type="ARBA" id="ARBA00022487"/>
    </source>
</evidence>
<evidence type="ECO:0000256" key="4">
    <source>
        <dbReference type="ARBA" id="ARBA00022801"/>
    </source>
</evidence>
<dbReference type="InterPro" id="IPR029058">
    <property type="entry name" value="AB_hydrolase_fold"/>
</dbReference>
<keyword evidence="1" id="KW-0719">Serine esterase</keyword>
<dbReference type="Pfam" id="PF00561">
    <property type="entry name" value="Abhydrolase_1"/>
    <property type="match status" value="1"/>
</dbReference>
<dbReference type="GO" id="GO:0052689">
    <property type="term" value="F:carboxylic ester hydrolase activity"/>
    <property type="evidence" value="ECO:0007669"/>
    <property type="project" value="UniProtKB-KW"/>
</dbReference>
<evidence type="ECO:0000259" key="5">
    <source>
        <dbReference type="Pfam" id="PF00561"/>
    </source>
</evidence>